<feature type="transmembrane region" description="Helical" evidence="1">
    <location>
        <begin position="96"/>
        <end position="116"/>
    </location>
</feature>
<dbReference type="InterPro" id="IPR038731">
    <property type="entry name" value="RgtA/B/C-like"/>
</dbReference>
<sequence length="525" mass="60439">MFKRFLPALFLFLILTSATFVFYLSDINKYGPTWDELIFHRETGKRYYNFLKTKDLAPIMNYGESSWFPPIAPTLGHFFVESSYIEKFFPDANDRFHIAGIIFGSLTVGIVFLISFILTGSYLSGIFASVLLAFQTQFITFSHNNIRDAGLAFFYSITILSFLITAYTGKYTAGFLICGFLTGLATATKQNGAFLVFIGTVYFLNLRSTGFIKKTAGIIYYIFIAIWTFILFWPYFWVNTINHFQQAWHFLTDPKIIAGNTVFFDKEYSSMKSIPVFYPFIMLFLLHTPLLSLTAFSGLLKTFIDFLKGKKSGIIFLWIFLPLARFFIKTSSISYDQIRHFFEVVPAIPVLAVLFVHFLVKRISFKSLAVKKAAYIAGTGWLLITTFYNIYLVFIYRPYGTAYFNMLAGPPDYVNHAFDVEYYGNVYRAAAGYLRSNYPKTVRYYTAGLGAHILVQNGLQNPMTDDIGNDFEYVIFMNKQAWLRSNSYAMWLLKNKKPIFTIERGGKILFYQFLPYKDEYLKAGG</sequence>
<accession>A0A1F5Z4T1</accession>
<dbReference type="Proteomes" id="UP000177354">
    <property type="component" value="Unassembled WGS sequence"/>
</dbReference>
<dbReference type="Pfam" id="PF13231">
    <property type="entry name" value="PMT_2"/>
    <property type="match status" value="1"/>
</dbReference>
<keyword evidence="1" id="KW-0812">Transmembrane</keyword>
<proteinExistence type="predicted"/>
<feature type="transmembrane region" description="Helical" evidence="1">
    <location>
        <begin position="340"/>
        <end position="360"/>
    </location>
</feature>
<feature type="transmembrane region" description="Helical" evidence="1">
    <location>
        <begin position="312"/>
        <end position="328"/>
    </location>
</feature>
<evidence type="ECO:0000259" key="2">
    <source>
        <dbReference type="Pfam" id="PF13231"/>
    </source>
</evidence>
<evidence type="ECO:0000256" key="1">
    <source>
        <dbReference type="SAM" id="Phobius"/>
    </source>
</evidence>
<feature type="transmembrane region" description="Helical" evidence="1">
    <location>
        <begin position="122"/>
        <end position="142"/>
    </location>
</feature>
<name>A0A1F5Z4T1_9BACT</name>
<keyword evidence="1" id="KW-0472">Membrane</keyword>
<gene>
    <name evidence="3" type="ORF">A2777_04900</name>
</gene>
<feature type="transmembrane region" description="Helical" evidence="1">
    <location>
        <begin position="149"/>
        <end position="167"/>
    </location>
</feature>
<comment type="caution">
    <text evidence="3">The sequence shown here is derived from an EMBL/GenBank/DDBJ whole genome shotgun (WGS) entry which is preliminary data.</text>
</comment>
<evidence type="ECO:0000313" key="3">
    <source>
        <dbReference type="EMBL" id="OGG07187.1"/>
    </source>
</evidence>
<protein>
    <recommendedName>
        <fullName evidence="2">Glycosyltransferase RgtA/B/C/D-like domain-containing protein</fullName>
    </recommendedName>
</protein>
<keyword evidence="1" id="KW-1133">Transmembrane helix</keyword>
<organism evidence="3 4">
    <name type="scientific">Candidatus Gottesmanbacteria bacterium RIFCSPHIGHO2_01_FULL_40_15</name>
    <dbReference type="NCBI Taxonomy" id="1798376"/>
    <lineage>
        <taxon>Bacteria</taxon>
        <taxon>Candidatus Gottesmaniibacteriota</taxon>
    </lineage>
</organism>
<evidence type="ECO:0000313" key="4">
    <source>
        <dbReference type="Proteomes" id="UP000177354"/>
    </source>
</evidence>
<feature type="domain" description="Glycosyltransferase RgtA/B/C/D-like" evidence="2">
    <location>
        <begin position="97"/>
        <end position="233"/>
    </location>
</feature>
<feature type="transmembrane region" description="Helical" evidence="1">
    <location>
        <begin position="173"/>
        <end position="206"/>
    </location>
</feature>
<feature type="transmembrane region" description="Helical" evidence="1">
    <location>
        <begin position="6"/>
        <end position="24"/>
    </location>
</feature>
<reference evidence="3 4" key="1">
    <citation type="journal article" date="2016" name="Nat. Commun.">
        <title>Thousands of microbial genomes shed light on interconnected biogeochemical processes in an aquifer system.</title>
        <authorList>
            <person name="Anantharaman K."/>
            <person name="Brown C.T."/>
            <person name="Hug L.A."/>
            <person name="Sharon I."/>
            <person name="Castelle C.J."/>
            <person name="Probst A.J."/>
            <person name="Thomas B.C."/>
            <person name="Singh A."/>
            <person name="Wilkins M.J."/>
            <person name="Karaoz U."/>
            <person name="Brodie E.L."/>
            <person name="Williams K.H."/>
            <person name="Hubbard S.S."/>
            <person name="Banfield J.F."/>
        </authorList>
    </citation>
    <scope>NUCLEOTIDE SEQUENCE [LARGE SCALE GENOMIC DNA]</scope>
</reference>
<dbReference type="AlphaFoldDB" id="A0A1F5Z4T1"/>
<dbReference type="EMBL" id="MFJF01000010">
    <property type="protein sequence ID" value="OGG07187.1"/>
    <property type="molecule type" value="Genomic_DNA"/>
</dbReference>
<feature type="transmembrane region" description="Helical" evidence="1">
    <location>
        <begin position="218"/>
        <end position="238"/>
    </location>
</feature>
<feature type="transmembrane region" description="Helical" evidence="1">
    <location>
        <begin position="276"/>
        <end position="300"/>
    </location>
</feature>
<feature type="transmembrane region" description="Helical" evidence="1">
    <location>
        <begin position="372"/>
        <end position="396"/>
    </location>
</feature>